<evidence type="ECO:0000313" key="1">
    <source>
        <dbReference type="EMBL" id="NKS24753.1"/>
    </source>
</evidence>
<protein>
    <submittedName>
        <fullName evidence="1">Thioredoxin family protein</fullName>
    </submittedName>
</protein>
<dbReference type="AlphaFoldDB" id="A0AAE4ZEQ4"/>
<accession>A0AAE4ZEQ4</accession>
<sequence length="105" mass="11252">MDIELLYFDSCPNWQVARDRIAQALTETGNAGTPIALRTIDTQDEAEREAFPGSPTIRIDGVDAFGPTTGVGLTCRVYQTANGPAGAPAVPDLVAALRQAELRRH</sequence>
<evidence type="ECO:0000313" key="2">
    <source>
        <dbReference type="Proteomes" id="UP000605618"/>
    </source>
</evidence>
<reference evidence="1" key="1">
    <citation type="journal article" date="2020" name="Environ. Microbiol.">
        <title>The novel and transferable erm(51) gene confers Macrolides, Lincosamides, and Streptogramins B (MLSB) resistance to clonal Rhodococcus equi in the environment.</title>
        <authorList>
            <person name="Huber L."/>
            <person name="Giguere S."/>
            <person name="Slovis N.M."/>
            <person name="Alvarez-Narvaez S."/>
            <person name="Hart K.A."/>
            <person name="Greiter M."/>
            <person name="Morris E.R.A."/>
            <person name="Cohen N.D."/>
        </authorList>
    </citation>
    <scope>NUCLEOTIDE SEQUENCE</scope>
    <source>
        <strain evidence="1">Lh_141_1</strain>
    </source>
</reference>
<dbReference type="Proteomes" id="UP000605618">
    <property type="component" value="Unassembled WGS sequence"/>
</dbReference>
<organism evidence="1 2">
    <name type="scientific">Rhodococcus hoagii</name>
    <name type="common">Corynebacterium equii</name>
    <dbReference type="NCBI Taxonomy" id="43767"/>
    <lineage>
        <taxon>Bacteria</taxon>
        <taxon>Bacillati</taxon>
        <taxon>Actinomycetota</taxon>
        <taxon>Actinomycetes</taxon>
        <taxon>Mycobacteriales</taxon>
        <taxon>Nocardiaceae</taxon>
        <taxon>Prescottella</taxon>
    </lineage>
</organism>
<name>A0AAE4ZEQ4_RHOHA</name>
<proteinExistence type="predicted"/>
<dbReference type="EMBL" id="WUYZ01000001">
    <property type="protein sequence ID" value="NKS24753.1"/>
    <property type="molecule type" value="Genomic_DNA"/>
</dbReference>
<comment type="caution">
    <text evidence="1">The sequence shown here is derived from an EMBL/GenBank/DDBJ whole genome shotgun (WGS) entry which is preliminary data.</text>
</comment>
<gene>
    <name evidence="1" type="ORF">GS505_02550</name>
</gene>